<reference evidence="1" key="1">
    <citation type="submission" date="2022-06" db="EMBL/GenBank/DDBJ databases">
        <title>Uncovering the hologenomic basis of an extraordinary plant invasion.</title>
        <authorList>
            <person name="Bieker V.C."/>
            <person name="Martin M.D."/>
            <person name="Gilbert T."/>
            <person name="Hodgins K."/>
            <person name="Battlay P."/>
            <person name="Petersen B."/>
            <person name="Wilson J."/>
        </authorList>
    </citation>
    <scope>NUCLEOTIDE SEQUENCE</scope>
    <source>
        <strain evidence="1">AA19_3_7</strain>
        <tissue evidence="1">Leaf</tissue>
    </source>
</reference>
<proteinExistence type="predicted"/>
<gene>
    <name evidence="1" type="ORF">M8C21_016024</name>
</gene>
<sequence>MASSFWLPTTSAMEQLRRR</sequence>
<dbReference type="EMBL" id="JAMZMK010006990">
    <property type="protein sequence ID" value="KAI7746371.1"/>
    <property type="molecule type" value="Genomic_DNA"/>
</dbReference>
<name>A0AAD5CQJ8_AMBAR</name>
<accession>A0AAD5CQJ8</accession>
<evidence type="ECO:0000313" key="2">
    <source>
        <dbReference type="Proteomes" id="UP001206925"/>
    </source>
</evidence>
<keyword evidence="2" id="KW-1185">Reference proteome</keyword>
<protein>
    <submittedName>
        <fullName evidence="1">Uncharacterized protein</fullName>
    </submittedName>
</protein>
<evidence type="ECO:0000313" key="1">
    <source>
        <dbReference type="EMBL" id="KAI7746371.1"/>
    </source>
</evidence>
<comment type="caution">
    <text evidence="1">The sequence shown here is derived from an EMBL/GenBank/DDBJ whole genome shotgun (WGS) entry which is preliminary data.</text>
</comment>
<dbReference type="AlphaFoldDB" id="A0AAD5CQJ8"/>
<dbReference type="Proteomes" id="UP001206925">
    <property type="component" value="Unassembled WGS sequence"/>
</dbReference>
<organism evidence="1 2">
    <name type="scientific">Ambrosia artemisiifolia</name>
    <name type="common">Common ragweed</name>
    <dbReference type="NCBI Taxonomy" id="4212"/>
    <lineage>
        <taxon>Eukaryota</taxon>
        <taxon>Viridiplantae</taxon>
        <taxon>Streptophyta</taxon>
        <taxon>Embryophyta</taxon>
        <taxon>Tracheophyta</taxon>
        <taxon>Spermatophyta</taxon>
        <taxon>Magnoliopsida</taxon>
        <taxon>eudicotyledons</taxon>
        <taxon>Gunneridae</taxon>
        <taxon>Pentapetalae</taxon>
        <taxon>asterids</taxon>
        <taxon>campanulids</taxon>
        <taxon>Asterales</taxon>
        <taxon>Asteraceae</taxon>
        <taxon>Asteroideae</taxon>
        <taxon>Heliantheae alliance</taxon>
        <taxon>Heliantheae</taxon>
        <taxon>Ambrosia</taxon>
    </lineage>
</organism>